<dbReference type="CDD" id="cd10456">
    <property type="entry name" value="GIY-YIG_UPF0213"/>
    <property type="match status" value="1"/>
</dbReference>
<comment type="caution">
    <text evidence="3">The sequence shown here is derived from an EMBL/GenBank/DDBJ whole genome shotgun (WGS) entry which is preliminary data.</text>
</comment>
<dbReference type="PANTHER" id="PTHR34477">
    <property type="entry name" value="UPF0213 PROTEIN YHBQ"/>
    <property type="match status" value="1"/>
</dbReference>
<dbReference type="InterPro" id="IPR035901">
    <property type="entry name" value="GIY-YIG_endonuc_sf"/>
</dbReference>
<keyword evidence="4" id="KW-1185">Reference proteome</keyword>
<evidence type="ECO:0000259" key="2">
    <source>
        <dbReference type="PROSITE" id="PS50164"/>
    </source>
</evidence>
<dbReference type="Pfam" id="PF01541">
    <property type="entry name" value="GIY-YIG"/>
    <property type="match status" value="1"/>
</dbReference>
<dbReference type="PROSITE" id="PS50164">
    <property type="entry name" value="GIY_YIG"/>
    <property type="match status" value="1"/>
</dbReference>
<proteinExistence type="inferred from homology"/>
<comment type="similarity">
    <text evidence="1">Belongs to the UPF0213 family.</text>
</comment>
<gene>
    <name evidence="3" type="ORF">E3W66_09295</name>
</gene>
<evidence type="ECO:0000313" key="4">
    <source>
        <dbReference type="Proteomes" id="UP000298133"/>
    </source>
</evidence>
<accession>A0A4Y8UG12</accession>
<evidence type="ECO:0000313" key="3">
    <source>
        <dbReference type="EMBL" id="TFH67312.1"/>
    </source>
</evidence>
<organism evidence="3 4">
    <name type="scientific">Gammaproteobacteria bacterium LSUCC0057</name>
    <dbReference type="NCBI Taxonomy" id="2559237"/>
    <lineage>
        <taxon>Bacteria</taxon>
        <taxon>Pseudomonadati</taxon>
        <taxon>Pseudomonadota</taxon>
        <taxon>Gammaproteobacteria</taxon>
        <taxon>Cellvibrionales</taxon>
        <taxon>Porticoccaceae</taxon>
        <taxon>SAR92 clade</taxon>
    </lineage>
</organism>
<dbReference type="EMBL" id="SPIA01000004">
    <property type="protein sequence ID" value="TFH67312.1"/>
    <property type="molecule type" value="Genomic_DNA"/>
</dbReference>
<evidence type="ECO:0000256" key="1">
    <source>
        <dbReference type="ARBA" id="ARBA00007435"/>
    </source>
</evidence>
<dbReference type="PANTHER" id="PTHR34477:SF1">
    <property type="entry name" value="UPF0213 PROTEIN YHBQ"/>
    <property type="match status" value="1"/>
</dbReference>
<name>A0A4Y8UG12_9GAMM</name>
<dbReference type="InterPro" id="IPR050190">
    <property type="entry name" value="UPF0213_domain"/>
</dbReference>
<dbReference type="OrthoDB" id="9797095at2"/>
<dbReference type="InterPro" id="IPR000305">
    <property type="entry name" value="GIY-YIG_endonuc"/>
</dbReference>
<dbReference type="Gene3D" id="3.40.1440.10">
    <property type="entry name" value="GIY-YIG endonuclease"/>
    <property type="match status" value="1"/>
</dbReference>
<sequence>MVRCSDGSLYTGISTDVERRFSEHEAMQQRGGVKRGAKYFLGRRPLAVVFCEGGHNRISASRREAQIKQLPAHAKRALLGAQPSG</sequence>
<dbReference type="SUPFAM" id="SSF82771">
    <property type="entry name" value="GIY-YIG endonuclease"/>
    <property type="match status" value="1"/>
</dbReference>
<dbReference type="AlphaFoldDB" id="A0A4Y8UG12"/>
<dbReference type="Proteomes" id="UP000298133">
    <property type="component" value="Unassembled WGS sequence"/>
</dbReference>
<protein>
    <submittedName>
        <fullName evidence="3">GIY-YIG nuclease family protein</fullName>
    </submittedName>
</protein>
<feature type="domain" description="GIY-YIG" evidence="2">
    <location>
        <begin position="1"/>
        <end position="79"/>
    </location>
</feature>
<reference evidence="3 4" key="1">
    <citation type="submission" date="2019-03" db="EMBL/GenBank/DDBJ databases">
        <title>Draft genome of Gammaproteobacteria bacterium LSUCC0057, a member of the SAR92 clade.</title>
        <authorList>
            <person name="Lanclos V.C."/>
            <person name="Doiron C."/>
            <person name="Henson M.W."/>
            <person name="Thrash J.C."/>
        </authorList>
    </citation>
    <scope>NUCLEOTIDE SEQUENCE [LARGE SCALE GENOMIC DNA]</scope>
    <source>
        <strain evidence="3 4">LSUCC0057</strain>
    </source>
</reference>